<dbReference type="AlphaFoldDB" id="A0A075G1P4"/>
<dbReference type="EMBL" id="KF900509">
    <property type="protein sequence ID" value="AIE97483.1"/>
    <property type="molecule type" value="Genomic_DNA"/>
</dbReference>
<feature type="domain" description="Luciferase-like" evidence="1">
    <location>
        <begin position="5"/>
        <end position="186"/>
    </location>
</feature>
<dbReference type="InterPro" id="IPR036661">
    <property type="entry name" value="Luciferase-like_sf"/>
</dbReference>
<proteinExistence type="predicted"/>
<evidence type="ECO:0000259" key="1">
    <source>
        <dbReference type="Pfam" id="PF00296"/>
    </source>
</evidence>
<name>A0A075G1P4_9EURY</name>
<dbReference type="SUPFAM" id="SSF51679">
    <property type="entry name" value="Bacterial luciferase-like"/>
    <property type="match status" value="1"/>
</dbReference>
<protein>
    <submittedName>
        <fullName evidence="2">Bacterial luciferase domain-containing protein</fullName>
    </submittedName>
</protein>
<accession>A0A075G1P4</accession>
<dbReference type="Pfam" id="PF00296">
    <property type="entry name" value="Bac_luciferase"/>
    <property type="match status" value="1"/>
</dbReference>
<organism evidence="2">
    <name type="scientific">uncultured marine group II/III euryarchaeote KM3_01_B12</name>
    <dbReference type="NCBI Taxonomy" id="1457833"/>
    <lineage>
        <taxon>Archaea</taxon>
        <taxon>Methanobacteriati</taxon>
        <taxon>Methanobacteriota</taxon>
        <taxon>environmental samples</taxon>
    </lineage>
</organism>
<dbReference type="InterPro" id="IPR011251">
    <property type="entry name" value="Luciferase-like_dom"/>
</dbReference>
<sequence length="415" mass="46561">MRLRFDIFFSISQTPDTSGYTPSESEMFTGFFDQVVLADELGFGVGWVAQAHLSTEVQKHNSRPVVPHFPGEVGLCTDFFQVAGQMFARTERMEVGSAVMSILGSGGPIAQAERVGSFLALHGLDPGESRRLHVGFSAGRFEFMARPYGVVPRDAVEVAAWPALRGQVFAEASEIFLRLLNGEVVSSDMIRPTVLTRANFRSDEDWGMVQQAAVECRGLDGEPDEVPIESRYEFEKIKTIPQGWRRELLNLVLGSHDPKLQSDVNKLRPVQVFNLSITPPHIIEETHDRFRQHYHPDGGPWERSMMPRTIMVFVNDEEGLTPEEQNAAAMDEAKAALSTYWSALEGTIDPAKVERATDNAVIGNAERVSEQILERFHPDDRLMCWFDFFNHDSERVKRNMTAFMTKVAPRVNGGV</sequence>
<dbReference type="GO" id="GO:0016705">
    <property type="term" value="F:oxidoreductase activity, acting on paired donors, with incorporation or reduction of molecular oxygen"/>
    <property type="evidence" value="ECO:0007669"/>
    <property type="project" value="InterPro"/>
</dbReference>
<dbReference type="Gene3D" id="3.20.20.30">
    <property type="entry name" value="Luciferase-like domain"/>
    <property type="match status" value="1"/>
</dbReference>
<reference evidence="2" key="1">
    <citation type="journal article" date="2014" name="Genome Biol. Evol.">
        <title>Pangenome evidence for extensive interdomain horizontal transfer affecting lineage core and shell genes in uncultured planktonic thaumarchaeota and euryarchaeota.</title>
        <authorList>
            <person name="Deschamps P."/>
            <person name="Zivanovic Y."/>
            <person name="Moreira D."/>
            <person name="Rodriguez-Valera F."/>
            <person name="Lopez-Garcia P."/>
        </authorList>
    </citation>
    <scope>NUCLEOTIDE SEQUENCE</scope>
</reference>
<evidence type="ECO:0000313" key="2">
    <source>
        <dbReference type="EMBL" id="AIE97483.1"/>
    </source>
</evidence>